<keyword evidence="2" id="KW-0813">Transport</keyword>
<reference evidence="6" key="1">
    <citation type="submission" date="2009-01" db="EMBL/GenBank/DDBJ databases">
        <authorList>
            <person name="Qin X."/>
            <person name="Bachman B."/>
            <person name="Battles P."/>
            <person name="Bell A."/>
            <person name="Bess C."/>
            <person name="Bickham C."/>
            <person name="Chaboub L."/>
            <person name="Chen D."/>
            <person name="Coyle M."/>
            <person name="Deiros D.R."/>
            <person name="Dinh H."/>
            <person name="Forbes L."/>
            <person name="Fowler G."/>
            <person name="Francisco L."/>
            <person name="Fu Q."/>
            <person name="Gubbala S."/>
            <person name="Hale W."/>
            <person name="Han Y."/>
            <person name="Hemphill L."/>
            <person name="Highlander S.K."/>
            <person name="Hirani K."/>
            <person name="Hogues M."/>
            <person name="Jackson L."/>
            <person name="Jakkamsetti A."/>
            <person name="Javaid M."/>
            <person name="Jiang H."/>
            <person name="Korchina V."/>
            <person name="Kovar C."/>
            <person name="Lara F."/>
            <person name="Lee S."/>
            <person name="Mata R."/>
            <person name="Mathew T."/>
            <person name="Moen C."/>
            <person name="Morales K."/>
            <person name="Munidasa M."/>
            <person name="Nazareth L."/>
            <person name="Ngo R."/>
            <person name="Nguyen L."/>
            <person name="Okwuonu G."/>
            <person name="Ongeri F."/>
            <person name="Patil S."/>
            <person name="Petrosino J."/>
            <person name="Pham C."/>
            <person name="Pham P."/>
            <person name="Pu L.-L."/>
            <person name="Puazo M."/>
            <person name="Raj R."/>
            <person name="Reid J."/>
            <person name="Rouhana J."/>
            <person name="Saada N."/>
            <person name="Shang Y."/>
            <person name="Simmons D."/>
            <person name="Thornton R."/>
            <person name="Warren J."/>
            <person name="Weissenberger G."/>
            <person name="Zhang J."/>
            <person name="Zhang L."/>
            <person name="Zhou C."/>
            <person name="Zhu D."/>
            <person name="Muzny D."/>
            <person name="Worley K."/>
            <person name="Gibbs R."/>
        </authorList>
    </citation>
    <scope>NUCLEOTIDE SEQUENCE [LARGE SCALE GENOMIC DNA]</scope>
    <source>
        <strain evidence="6">LMS2-1</strain>
    </source>
</reference>
<dbReference type="InterPro" id="IPR001320">
    <property type="entry name" value="Iontro_rcpt_C"/>
</dbReference>
<evidence type="ECO:0000313" key="6">
    <source>
        <dbReference type="EMBL" id="EEN79462.1"/>
    </source>
</evidence>
<organism evidence="6 7">
    <name type="scientific">Lacticaseibacillus rhamnosus (strain LMS2-1)</name>
    <dbReference type="NCBI Taxonomy" id="525361"/>
    <lineage>
        <taxon>Bacteria</taxon>
        <taxon>Bacillati</taxon>
        <taxon>Bacillota</taxon>
        <taxon>Bacilli</taxon>
        <taxon>Lactobacillales</taxon>
        <taxon>Lactobacillaceae</taxon>
        <taxon>Lacticaseibacillus</taxon>
    </lineage>
</organism>
<dbReference type="Gene3D" id="3.40.190.10">
    <property type="entry name" value="Periplasmic binding protein-like II"/>
    <property type="match status" value="2"/>
</dbReference>
<evidence type="ECO:0000256" key="1">
    <source>
        <dbReference type="ARBA" id="ARBA00010333"/>
    </source>
</evidence>
<dbReference type="HOGENOM" id="CLU_019602_18_4_9"/>
<dbReference type="GO" id="GO:0016020">
    <property type="term" value="C:membrane"/>
    <property type="evidence" value="ECO:0007669"/>
    <property type="project" value="InterPro"/>
</dbReference>
<keyword evidence="7" id="KW-1185">Reference proteome</keyword>
<comment type="similarity">
    <text evidence="1">Belongs to the bacterial solute-binding protein 3 family.</text>
</comment>
<sequence>MTTQSGFYPRWLALTRRDIKMAKMWKRMLLPLVLLLLMIPLSSCGKSVADRDILTNAKATNTIIWGVKADTRLFGLMNIKTGKIEGFDVDMAKAITKQILGKKGNAQLVQVTSDTRVPMIKGGNLDAVIATMTITPERQKILDFSDVYFNAGQSLLVKKGSPIKSVKDLKKGTKVIGVQGSNSVDNVKKAAPDTTVLQLADYAQAFTALKSGQGDALTTDNGILYGMSEQDKNYIVTGGTFTKEPYGIAINKGQKPFVKAVNKAIKQLKQNGTYAKLIKKWFGDVPGFSLKEVE</sequence>
<dbReference type="EMBL" id="ACIZ01000099">
    <property type="protein sequence ID" value="EEN79462.1"/>
    <property type="molecule type" value="Genomic_DNA"/>
</dbReference>
<evidence type="ECO:0000256" key="3">
    <source>
        <dbReference type="ARBA" id="ARBA00022729"/>
    </source>
</evidence>
<dbReference type="AlphaFoldDB" id="C2JZW5"/>
<dbReference type="Pfam" id="PF00497">
    <property type="entry name" value="SBP_bac_3"/>
    <property type="match status" value="1"/>
</dbReference>
<evidence type="ECO:0000259" key="5">
    <source>
        <dbReference type="SMART" id="SM00079"/>
    </source>
</evidence>
<gene>
    <name evidence="6" type="ORF">HMPREF0539_2450</name>
</gene>
<dbReference type="GO" id="GO:0005576">
    <property type="term" value="C:extracellular region"/>
    <property type="evidence" value="ECO:0007669"/>
    <property type="project" value="TreeGrafter"/>
</dbReference>
<evidence type="ECO:0000259" key="4">
    <source>
        <dbReference type="SMART" id="SM00062"/>
    </source>
</evidence>
<proteinExistence type="inferred from homology"/>
<dbReference type="SMART" id="SM00062">
    <property type="entry name" value="PBPb"/>
    <property type="match status" value="1"/>
</dbReference>
<dbReference type="InterPro" id="IPR001638">
    <property type="entry name" value="Solute-binding_3/MltF_N"/>
</dbReference>
<comment type="caution">
    <text evidence="6">The sequence shown here is derived from an EMBL/GenBank/DDBJ whole genome shotgun (WGS) entry which is preliminary data.</text>
</comment>
<protein>
    <submittedName>
        <fullName evidence="6">ABC transporter, substrate-binding protein, family 3</fullName>
    </submittedName>
</protein>
<dbReference type="SMART" id="SM00079">
    <property type="entry name" value="PBPe"/>
    <property type="match status" value="1"/>
</dbReference>
<dbReference type="CDD" id="cd13690">
    <property type="entry name" value="PBP2_GluB"/>
    <property type="match status" value="1"/>
</dbReference>
<dbReference type="Proteomes" id="UP000004525">
    <property type="component" value="Unassembled WGS sequence"/>
</dbReference>
<accession>C2JZW5</accession>
<evidence type="ECO:0000256" key="2">
    <source>
        <dbReference type="ARBA" id="ARBA00022448"/>
    </source>
</evidence>
<dbReference type="GO" id="GO:0015276">
    <property type="term" value="F:ligand-gated monoatomic ion channel activity"/>
    <property type="evidence" value="ECO:0007669"/>
    <property type="project" value="InterPro"/>
</dbReference>
<name>C2JZW5_LACRM</name>
<keyword evidence="3" id="KW-0732">Signal</keyword>
<dbReference type="PANTHER" id="PTHR30085">
    <property type="entry name" value="AMINO ACID ABC TRANSPORTER PERMEASE"/>
    <property type="match status" value="1"/>
</dbReference>
<feature type="domain" description="Solute-binding protein family 3/N-terminal" evidence="4">
    <location>
        <begin position="62"/>
        <end position="285"/>
    </location>
</feature>
<feature type="domain" description="Ionotropic glutamate receptor C-terminal" evidence="5">
    <location>
        <begin position="62"/>
        <end position="284"/>
    </location>
</feature>
<dbReference type="SUPFAM" id="SSF53850">
    <property type="entry name" value="Periplasmic binding protein-like II"/>
    <property type="match status" value="1"/>
</dbReference>
<dbReference type="PANTHER" id="PTHR30085:SF6">
    <property type="entry name" value="ABC TRANSPORTER GLUTAMINE-BINDING PROTEIN GLNH"/>
    <property type="match status" value="1"/>
</dbReference>
<evidence type="ECO:0000313" key="7">
    <source>
        <dbReference type="Proteomes" id="UP000004525"/>
    </source>
</evidence>
<dbReference type="GO" id="GO:0006865">
    <property type="term" value="P:amino acid transport"/>
    <property type="evidence" value="ECO:0007669"/>
    <property type="project" value="TreeGrafter"/>
</dbReference>
<dbReference type="GO" id="GO:0030288">
    <property type="term" value="C:outer membrane-bounded periplasmic space"/>
    <property type="evidence" value="ECO:0007669"/>
    <property type="project" value="TreeGrafter"/>
</dbReference>
<dbReference type="InterPro" id="IPR051455">
    <property type="entry name" value="Bact_solute-bind_prot3"/>
</dbReference>